<reference evidence="5" key="2">
    <citation type="submission" date="2023-03" db="EMBL/GenBank/DDBJ databases">
        <authorList>
            <person name="Zhang Z."/>
        </authorList>
    </citation>
    <scope>NUCLEOTIDE SEQUENCE</scope>
    <source>
        <strain evidence="5">DSA</strain>
    </source>
</reference>
<dbReference type="SMART" id="SM00866">
    <property type="entry name" value="UTRA"/>
    <property type="match status" value="1"/>
</dbReference>
<dbReference type="InterPro" id="IPR011663">
    <property type="entry name" value="UTRA"/>
</dbReference>
<dbReference type="InterPro" id="IPR036388">
    <property type="entry name" value="WH-like_DNA-bd_sf"/>
</dbReference>
<dbReference type="PANTHER" id="PTHR44846">
    <property type="entry name" value="MANNOSYL-D-GLYCERATE TRANSPORT/METABOLISM SYSTEM REPRESSOR MNGR-RELATED"/>
    <property type="match status" value="1"/>
</dbReference>
<dbReference type="SUPFAM" id="SSF46785">
    <property type="entry name" value="Winged helix' DNA-binding domain"/>
    <property type="match status" value="1"/>
</dbReference>
<keyword evidence="3" id="KW-0804">Transcription</keyword>
<keyword evidence="2" id="KW-0238">DNA-binding</keyword>
<dbReference type="PROSITE" id="PS50949">
    <property type="entry name" value="HTH_GNTR"/>
    <property type="match status" value="1"/>
</dbReference>
<dbReference type="PANTHER" id="PTHR44846:SF1">
    <property type="entry name" value="MANNOSYL-D-GLYCERATE TRANSPORT_METABOLISM SYSTEM REPRESSOR MNGR-RELATED"/>
    <property type="match status" value="1"/>
</dbReference>
<evidence type="ECO:0000259" key="4">
    <source>
        <dbReference type="PROSITE" id="PS50949"/>
    </source>
</evidence>
<dbReference type="InterPro" id="IPR000524">
    <property type="entry name" value="Tscrpt_reg_HTH_GntR"/>
</dbReference>
<keyword evidence="1" id="KW-0805">Transcription regulation</keyword>
<dbReference type="SMART" id="SM00345">
    <property type="entry name" value="HTH_GNTR"/>
    <property type="match status" value="1"/>
</dbReference>
<organism evidence="5 6">
    <name type="scientific">Desulforamulus aquiferis</name>
    <dbReference type="NCBI Taxonomy" id="1397668"/>
    <lineage>
        <taxon>Bacteria</taxon>
        <taxon>Bacillati</taxon>
        <taxon>Bacillota</taxon>
        <taxon>Clostridia</taxon>
        <taxon>Eubacteriales</taxon>
        <taxon>Peptococcaceae</taxon>
        <taxon>Desulforamulus</taxon>
    </lineage>
</organism>
<dbReference type="GO" id="GO:0003677">
    <property type="term" value="F:DNA binding"/>
    <property type="evidence" value="ECO:0007669"/>
    <property type="project" value="UniProtKB-KW"/>
</dbReference>
<dbReference type="AlphaFoldDB" id="A0AAW7ZDM5"/>
<dbReference type="Pfam" id="PF00392">
    <property type="entry name" value="GntR"/>
    <property type="match status" value="1"/>
</dbReference>
<dbReference type="RefSeq" id="WP_304542746.1">
    <property type="nucleotide sequence ID" value="NZ_JARPTC010000014.1"/>
</dbReference>
<sequence length="251" mass="28962">MKNPQLPLHFQVSNDLRKRLQSGEWGIGELFPTDKELMKAYGVSSTTVRRSVDEMVREGWLERKPGKGTFIKKQYVETLGKLTGFFDQVREKGYEPSSKLIRVDQVEISEFEDLGLEVFKTKKVFLIEKIQLMDNTPVVLVKSFWPVFVGKKLSEHDLVRRGTYEVAQQELGIRLEEAHQDIYATLAGPEEANKLGISEGAAMLVMQRVVYSQGKPYEVSLNYYRADRYRYRVLLNNDTIEFENGIIAEEK</sequence>
<dbReference type="InterPro" id="IPR036390">
    <property type="entry name" value="WH_DNA-bd_sf"/>
</dbReference>
<evidence type="ECO:0000313" key="5">
    <source>
        <dbReference type="EMBL" id="MDO7787595.1"/>
    </source>
</evidence>
<gene>
    <name evidence="5" type="ORF">P6N53_10220</name>
</gene>
<proteinExistence type="predicted"/>
<dbReference type="Gene3D" id="1.10.10.10">
    <property type="entry name" value="Winged helix-like DNA-binding domain superfamily/Winged helix DNA-binding domain"/>
    <property type="match status" value="1"/>
</dbReference>
<dbReference type="GO" id="GO:0003700">
    <property type="term" value="F:DNA-binding transcription factor activity"/>
    <property type="evidence" value="ECO:0007669"/>
    <property type="project" value="InterPro"/>
</dbReference>
<accession>A0AAW7ZDM5</accession>
<dbReference type="EMBL" id="JARPTC010000014">
    <property type="protein sequence ID" value="MDO7787595.1"/>
    <property type="molecule type" value="Genomic_DNA"/>
</dbReference>
<dbReference type="GO" id="GO:0045892">
    <property type="term" value="P:negative regulation of DNA-templated transcription"/>
    <property type="evidence" value="ECO:0007669"/>
    <property type="project" value="TreeGrafter"/>
</dbReference>
<evidence type="ECO:0000256" key="2">
    <source>
        <dbReference type="ARBA" id="ARBA00023125"/>
    </source>
</evidence>
<dbReference type="InterPro" id="IPR050679">
    <property type="entry name" value="Bact_HTH_transcr_reg"/>
</dbReference>
<evidence type="ECO:0000256" key="1">
    <source>
        <dbReference type="ARBA" id="ARBA00023015"/>
    </source>
</evidence>
<comment type="caution">
    <text evidence="5">The sequence shown here is derived from an EMBL/GenBank/DDBJ whole genome shotgun (WGS) entry which is preliminary data.</text>
</comment>
<keyword evidence="6" id="KW-1185">Reference proteome</keyword>
<dbReference type="Pfam" id="PF07702">
    <property type="entry name" value="UTRA"/>
    <property type="match status" value="1"/>
</dbReference>
<dbReference type="SUPFAM" id="SSF64288">
    <property type="entry name" value="Chorismate lyase-like"/>
    <property type="match status" value="1"/>
</dbReference>
<reference evidence="5" key="1">
    <citation type="journal article" date="2023" name="J. Hazard. Mater.">
        <title>Anaerobic biodegradation of pyrene and benzo[a]pyrene by a new sulfate-reducing Desulforamulus aquiferis strain DSA.</title>
        <authorList>
            <person name="Zhang Z."/>
            <person name="Sun J."/>
            <person name="Gong X."/>
            <person name="Wang C."/>
            <person name="Wang H."/>
        </authorList>
    </citation>
    <scope>NUCLEOTIDE SEQUENCE</scope>
    <source>
        <strain evidence="5">DSA</strain>
    </source>
</reference>
<dbReference type="CDD" id="cd07377">
    <property type="entry name" value="WHTH_GntR"/>
    <property type="match status" value="1"/>
</dbReference>
<dbReference type="Proteomes" id="UP001172911">
    <property type="component" value="Unassembled WGS sequence"/>
</dbReference>
<evidence type="ECO:0000256" key="3">
    <source>
        <dbReference type="ARBA" id="ARBA00023163"/>
    </source>
</evidence>
<protein>
    <submittedName>
        <fullName evidence="5">GntR family transcriptional regulator</fullName>
    </submittedName>
</protein>
<feature type="domain" description="HTH gntR-type" evidence="4">
    <location>
        <begin position="6"/>
        <end position="74"/>
    </location>
</feature>
<name>A0AAW7ZDM5_9FIRM</name>
<evidence type="ECO:0000313" key="6">
    <source>
        <dbReference type="Proteomes" id="UP001172911"/>
    </source>
</evidence>
<dbReference type="Gene3D" id="3.40.1410.10">
    <property type="entry name" value="Chorismate lyase-like"/>
    <property type="match status" value="1"/>
</dbReference>
<dbReference type="InterPro" id="IPR028978">
    <property type="entry name" value="Chorismate_lyase_/UTRA_dom_sf"/>
</dbReference>